<accession>A0A2P5TLM8</accession>
<dbReference type="AlphaFoldDB" id="A0A2P5TLM8"/>
<dbReference type="OrthoDB" id="9179784at2"/>
<evidence type="ECO:0008006" key="3">
    <source>
        <dbReference type="Google" id="ProtNLM"/>
    </source>
</evidence>
<comment type="caution">
    <text evidence="1">The sequence shown here is derived from an EMBL/GenBank/DDBJ whole genome shotgun (WGS) entry which is preliminary data.</text>
</comment>
<evidence type="ECO:0000313" key="2">
    <source>
        <dbReference type="Proteomes" id="UP000242231"/>
    </source>
</evidence>
<evidence type="ECO:0000313" key="1">
    <source>
        <dbReference type="EMBL" id="PPL16170.1"/>
    </source>
</evidence>
<proteinExistence type="predicted"/>
<dbReference type="RefSeq" id="WP_104486624.1">
    <property type="nucleotide sequence ID" value="NZ_BMYB01000002.1"/>
</dbReference>
<gene>
    <name evidence="1" type="ORF">UN63_10030</name>
</gene>
<sequence length="525" mass="58863">MISVLVTNQFLRDFTGSELACLDLAGAFLRRGWLVTLACFEHDEPLARQVRELGIAPVLLDTLEPAHFDLIWAHHFTTLDYCLLELGITAERVIFSSLSPYEPLESPPLCADRVNLFLANSPETRATLLEMGLAAERVALFSNPVSEAFFEHRPGPPAERPRLALVSNHVPPELKAALPLLAERGVEVTLFGKEGRFELVTPALLGEFDGVISIGRTVQYGLAMGLPVFCYDHFAGPGWLSPANIERAAEYNFSGRCSPTARSAAQLADALVDGFAVARQVADGFVALARDRYHLGECLTEVLSRAEQPPLPPSTDCYRVIALRQREYMRRARQPQTLHTRLYIDQGAGFCEQHQTSRELTPPYARTRLQFALHEAGQQGQVRALRLDPLDAPCVVRLRSMVLLHNGTRQELAARVTSNALWREDECYYFLTRDPQWWLTVSEAGVTEQASLEVELEFVVMHQPAIDSCLAHLEQQQQQGAEQLSQLQYHNRELEAALQRMQAHPVWRCLRAVRRLLGRSSGVTR</sequence>
<reference evidence="2" key="1">
    <citation type="submission" date="2016-11" db="EMBL/GenBank/DDBJ databases">
        <authorList>
            <person name="Sisinthy S."/>
            <person name="Ara S."/>
            <person name="Gundlapally S.R."/>
        </authorList>
    </citation>
    <scope>NUCLEOTIDE SEQUENCE [LARGE SCALE GENOMIC DNA]</scope>
    <source>
        <strain evidence="2">V1-41</strain>
    </source>
</reference>
<name>A0A2P5TLM8_9GAMM</name>
<organism evidence="1 2">
    <name type="scientific">Oceanisphaera arctica</name>
    <dbReference type="NCBI Taxonomy" id="641510"/>
    <lineage>
        <taxon>Bacteria</taxon>
        <taxon>Pseudomonadati</taxon>
        <taxon>Pseudomonadota</taxon>
        <taxon>Gammaproteobacteria</taxon>
        <taxon>Aeromonadales</taxon>
        <taxon>Aeromonadaceae</taxon>
        <taxon>Oceanisphaera</taxon>
    </lineage>
</organism>
<protein>
    <recommendedName>
        <fullName evidence="3">Glycosyltransferase</fullName>
    </recommendedName>
</protein>
<dbReference type="SUPFAM" id="SSF53756">
    <property type="entry name" value="UDP-Glycosyltransferase/glycogen phosphorylase"/>
    <property type="match status" value="1"/>
</dbReference>
<dbReference type="Proteomes" id="UP000242231">
    <property type="component" value="Unassembled WGS sequence"/>
</dbReference>
<dbReference type="EMBL" id="MPZM01000019">
    <property type="protein sequence ID" value="PPL16170.1"/>
    <property type="molecule type" value="Genomic_DNA"/>
</dbReference>
<keyword evidence="2" id="KW-1185">Reference proteome</keyword>